<dbReference type="AlphaFoldDB" id="A0A1T2KMC7"/>
<sequence>MIKSRVLPKGLHTRFDYSSRSKRSHPFFAGKIFPQPIDIERDPEGIIKRIDRVFYDLEIYNASDLIPHETVLFQHGLIENEYRMQTELEPCRKYAWSVRARFNDGPYMRATEWAGNYYYPRSARNRYLRSSEKKIKQRRAANTFLSLE</sequence>
<evidence type="ECO:0000313" key="2">
    <source>
        <dbReference type="Proteomes" id="UP000190896"/>
    </source>
</evidence>
<accession>A0A1T2KMC7</accession>
<keyword evidence="2" id="KW-1185">Reference proteome</keyword>
<reference evidence="1 2" key="1">
    <citation type="submission" date="2016-11" db="EMBL/GenBank/DDBJ databases">
        <title>Mixed transmission modes and dynamic genome evolution in an obligate animal-bacterial symbiosis.</title>
        <authorList>
            <person name="Russell S.L."/>
            <person name="Corbett-Detig R.B."/>
            <person name="Cavanaugh C.M."/>
        </authorList>
    </citation>
    <scope>NUCLEOTIDE SEQUENCE [LARGE SCALE GENOMIC DNA]</scope>
    <source>
        <strain evidence="1">Se-Cadez</strain>
    </source>
</reference>
<gene>
    <name evidence="1" type="ORF">BOW51_12410</name>
</gene>
<comment type="caution">
    <text evidence="1">The sequence shown here is derived from an EMBL/GenBank/DDBJ whole genome shotgun (WGS) entry which is preliminary data.</text>
</comment>
<organism evidence="1 2">
    <name type="scientific">Solemya velesiana gill symbiont</name>
    <dbReference type="NCBI Taxonomy" id="1918948"/>
    <lineage>
        <taxon>Bacteria</taxon>
        <taxon>Pseudomonadati</taxon>
        <taxon>Pseudomonadota</taxon>
        <taxon>Gammaproteobacteria</taxon>
        <taxon>sulfur-oxidizing symbionts</taxon>
    </lineage>
</organism>
<dbReference type="OrthoDB" id="9814826at2"/>
<proteinExistence type="predicted"/>
<protein>
    <submittedName>
        <fullName evidence="1">Uncharacterized protein</fullName>
    </submittedName>
</protein>
<dbReference type="RefSeq" id="WP_078488313.1">
    <property type="nucleotide sequence ID" value="NZ_MPRJ01000123.1"/>
</dbReference>
<name>A0A1T2KMC7_9GAMM</name>
<evidence type="ECO:0000313" key="1">
    <source>
        <dbReference type="EMBL" id="OOZ33876.1"/>
    </source>
</evidence>
<dbReference type="EMBL" id="MPRJ01000123">
    <property type="protein sequence ID" value="OOZ33876.1"/>
    <property type="molecule type" value="Genomic_DNA"/>
</dbReference>
<dbReference type="Proteomes" id="UP000190896">
    <property type="component" value="Unassembled WGS sequence"/>
</dbReference>